<dbReference type="InterPro" id="IPR002938">
    <property type="entry name" value="FAD-bd"/>
</dbReference>
<feature type="compositionally biased region" description="Basic and acidic residues" evidence="6">
    <location>
        <begin position="373"/>
        <end position="384"/>
    </location>
</feature>
<feature type="domain" description="FAD-binding" evidence="7">
    <location>
        <begin position="16"/>
        <end position="177"/>
    </location>
</feature>
<evidence type="ECO:0000256" key="6">
    <source>
        <dbReference type="SAM" id="MobiDB-lite"/>
    </source>
</evidence>
<protein>
    <submittedName>
        <fullName evidence="8">Monooxygenase</fullName>
    </submittedName>
</protein>
<dbReference type="Pfam" id="PF01494">
    <property type="entry name" value="FAD_binding_3"/>
    <property type="match status" value="2"/>
</dbReference>
<gene>
    <name evidence="8" type="ORF">A7U60_g8486</name>
</gene>
<comment type="caution">
    <text evidence="8">The sequence shown here is derived from an EMBL/GenBank/DDBJ whole genome shotgun (WGS) entry which is preliminary data.</text>
</comment>
<evidence type="ECO:0000313" key="8">
    <source>
        <dbReference type="EMBL" id="OCB84500.1"/>
    </source>
</evidence>
<reference evidence="8" key="1">
    <citation type="submission" date="2016-06" db="EMBL/GenBank/DDBJ databases">
        <title>Draft Genome sequence of the fungus Inonotus baumii.</title>
        <authorList>
            <person name="Zhu H."/>
            <person name="Lin W."/>
        </authorList>
    </citation>
    <scope>NUCLEOTIDE SEQUENCE</scope>
    <source>
        <strain evidence="8">821</strain>
    </source>
</reference>
<sequence>MPSISCPSQVESSPIDLIVVGCGFAGLACAIESRRKGHNVILLEKRTSVESLGDVISFAPNTGRLFEKWGLGEQLMEVNTQHPHMTLHNCYGEIINVQPLPQSLYGCNSYNGRRGEIHQILLKYAKKIGADIRFSQDVTGYWEDGERNKAGVVVDGQRIEADVVVAADGARSRARKLALGCEDDAKPSGYAVYRAWFNSKEQGIDKDPLTDFFYKEGGDFHGWIGKDVHMLAMSFKSGDEFCWVLTHRDDNDIEESWSFPGKISDVLSCVEGWDPRCRAIIEKAPSCVDWKLVYRDPSPTWISSGGRVVVIGDAAHPFLPTSIQGASQGVEDGVALATVLKRAGKKNVPLGLQVFEHIRYDRVRRAQQQGISTRDKLHKSPDARAEDEEVSLPFPEWLLNFDAERNANDLYEVVKAYILTEGYKRPSELIIPCCRSV</sequence>
<evidence type="ECO:0000313" key="9">
    <source>
        <dbReference type="Proteomes" id="UP000757232"/>
    </source>
</evidence>
<evidence type="ECO:0000256" key="3">
    <source>
        <dbReference type="ARBA" id="ARBA00022827"/>
    </source>
</evidence>
<keyword evidence="4" id="KW-0560">Oxidoreductase</keyword>
<dbReference type="SUPFAM" id="SSF54373">
    <property type="entry name" value="FAD-linked reductases, C-terminal domain"/>
    <property type="match status" value="1"/>
</dbReference>
<keyword evidence="5 8" id="KW-0503">Monooxygenase</keyword>
<dbReference type="InterPro" id="IPR050493">
    <property type="entry name" value="FAD-dep_Monooxygenase_BioMet"/>
</dbReference>
<organism evidence="8 9">
    <name type="scientific">Sanghuangporus baumii</name>
    <name type="common">Phellinus baumii</name>
    <dbReference type="NCBI Taxonomy" id="108892"/>
    <lineage>
        <taxon>Eukaryota</taxon>
        <taxon>Fungi</taxon>
        <taxon>Dikarya</taxon>
        <taxon>Basidiomycota</taxon>
        <taxon>Agaricomycotina</taxon>
        <taxon>Agaricomycetes</taxon>
        <taxon>Hymenochaetales</taxon>
        <taxon>Hymenochaetaceae</taxon>
        <taxon>Sanghuangporus</taxon>
    </lineage>
</organism>
<name>A0A9Q5HRB1_SANBA</name>
<keyword evidence="2" id="KW-0285">Flavoprotein</keyword>
<feature type="region of interest" description="Disordered" evidence="6">
    <location>
        <begin position="367"/>
        <end position="387"/>
    </location>
</feature>
<dbReference type="SUPFAM" id="SSF51905">
    <property type="entry name" value="FAD/NAD(P)-binding domain"/>
    <property type="match status" value="1"/>
</dbReference>
<comment type="similarity">
    <text evidence="1">Belongs to the paxM FAD-dependent monooxygenase family.</text>
</comment>
<keyword evidence="9" id="KW-1185">Reference proteome</keyword>
<evidence type="ECO:0000256" key="4">
    <source>
        <dbReference type="ARBA" id="ARBA00023002"/>
    </source>
</evidence>
<dbReference type="GO" id="GO:0071949">
    <property type="term" value="F:FAD binding"/>
    <property type="evidence" value="ECO:0007669"/>
    <property type="project" value="InterPro"/>
</dbReference>
<accession>A0A9Q5HRB1</accession>
<dbReference type="OrthoDB" id="9993796at2759"/>
<feature type="domain" description="FAD-binding" evidence="7">
    <location>
        <begin position="306"/>
        <end position="366"/>
    </location>
</feature>
<evidence type="ECO:0000259" key="7">
    <source>
        <dbReference type="Pfam" id="PF01494"/>
    </source>
</evidence>
<dbReference type="Gene3D" id="3.50.50.60">
    <property type="entry name" value="FAD/NAD(P)-binding domain"/>
    <property type="match status" value="1"/>
</dbReference>
<dbReference type="GO" id="GO:0004497">
    <property type="term" value="F:monooxygenase activity"/>
    <property type="evidence" value="ECO:0007669"/>
    <property type="project" value="UniProtKB-KW"/>
</dbReference>
<evidence type="ECO:0000256" key="2">
    <source>
        <dbReference type="ARBA" id="ARBA00022630"/>
    </source>
</evidence>
<keyword evidence="3" id="KW-0274">FAD</keyword>
<dbReference type="PANTHER" id="PTHR13789:SF236">
    <property type="entry name" value="MONOOXYGENASE, PUTATIVE (AFU_ORTHOLOGUE AFUA_6G12060)-RELATED"/>
    <property type="match status" value="1"/>
</dbReference>
<dbReference type="AlphaFoldDB" id="A0A9Q5HRB1"/>
<dbReference type="EMBL" id="LNZH02000215">
    <property type="protein sequence ID" value="OCB84500.1"/>
    <property type="molecule type" value="Genomic_DNA"/>
</dbReference>
<dbReference type="InterPro" id="IPR036188">
    <property type="entry name" value="FAD/NAD-bd_sf"/>
</dbReference>
<evidence type="ECO:0000256" key="5">
    <source>
        <dbReference type="ARBA" id="ARBA00023033"/>
    </source>
</evidence>
<evidence type="ECO:0000256" key="1">
    <source>
        <dbReference type="ARBA" id="ARBA00007992"/>
    </source>
</evidence>
<dbReference type="Proteomes" id="UP000757232">
    <property type="component" value="Unassembled WGS sequence"/>
</dbReference>
<proteinExistence type="inferred from homology"/>
<dbReference type="PRINTS" id="PR00420">
    <property type="entry name" value="RNGMNOXGNASE"/>
</dbReference>
<dbReference type="PANTHER" id="PTHR13789">
    <property type="entry name" value="MONOOXYGENASE"/>
    <property type="match status" value="1"/>
</dbReference>